<keyword evidence="1" id="KW-0812">Transmembrane</keyword>
<reference evidence="2" key="1">
    <citation type="journal article" date="2021" name="Environ. Microbiol.">
        <title>New insights into the diversity and evolution of the archaeal mobilome from three complete genomes of Saccharolobus shibatae.</title>
        <authorList>
            <person name="Medvedeva S."/>
            <person name="Brandt D."/>
            <person name="Cvirkaite-Krupovic V."/>
            <person name="Liu Y."/>
            <person name="Severinov K."/>
            <person name="Ishino S."/>
            <person name="Ishino Y."/>
            <person name="Prangishvili D."/>
            <person name="Kalinowski J."/>
            <person name="Krupovic M."/>
        </authorList>
    </citation>
    <scope>NUCLEOTIDE SEQUENCE</scope>
    <source>
        <strain evidence="2">B12</strain>
    </source>
</reference>
<keyword evidence="1" id="KW-0472">Membrane</keyword>
<dbReference type="OrthoDB" id="44024at2157"/>
<sequence>MPRVSVSLLVVGVIAGIVSFAWTADHLPLYNFRILPFGIRAFFLFDAILSIIAGILFILSFRLFSLKIIYLLEVIYWWINYLLLTLTRVLPAPLVGRPLPVTTGPALTAFILDIILIILSTTLYIFITGKR</sequence>
<accession>A0A8F5BMK0</accession>
<dbReference type="GeneID" id="65562390"/>
<feature type="transmembrane region" description="Helical" evidence="1">
    <location>
        <begin position="39"/>
        <end position="61"/>
    </location>
</feature>
<name>A0A8F5BMK0_SACSH</name>
<dbReference type="Proteomes" id="UP000694018">
    <property type="component" value="Chromosome"/>
</dbReference>
<evidence type="ECO:0000256" key="1">
    <source>
        <dbReference type="SAM" id="Phobius"/>
    </source>
</evidence>
<dbReference type="EMBL" id="CP077717">
    <property type="protein sequence ID" value="QXJ27923.1"/>
    <property type="molecule type" value="Genomic_DNA"/>
</dbReference>
<keyword evidence="1" id="KW-1133">Transmembrane helix</keyword>
<organism evidence="2 3">
    <name type="scientific">Saccharolobus shibatae (strain ATCC 51178 / DSM 5389 / JCM 8931 / NBRC 15437 / B12)</name>
    <name type="common">Sulfolobus shibatae</name>
    <dbReference type="NCBI Taxonomy" id="523848"/>
    <lineage>
        <taxon>Archaea</taxon>
        <taxon>Thermoproteota</taxon>
        <taxon>Thermoprotei</taxon>
        <taxon>Sulfolobales</taxon>
        <taxon>Sulfolobaceae</taxon>
        <taxon>Saccharolobus</taxon>
    </lineage>
</organism>
<protein>
    <submittedName>
        <fullName evidence="2">Integral membrane protein</fullName>
    </submittedName>
</protein>
<gene>
    <name evidence="2" type="ORF">J5U23_00791</name>
</gene>
<dbReference type="AlphaFoldDB" id="A0A8F5BMK0"/>
<proteinExistence type="predicted"/>
<evidence type="ECO:0000313" key="2">
    <source>
        <dbReference type="EMBL" id="QXJ27923.1"/>
    </source>
</evidence>
<dbReference type="KEGG" id="sshi:J5U23_00791"/>
<dbReference type="RefSeq" id="WP_218267049.1">
    <property type="nucleotide sequence ID" value="NZ_CP077717.1"/>
</dbReference>
<evidence type="ECO:0000313" key="3">
    <source>
        <dbReference type="Proteomes" id="UP000694018"/>
    </source>
</evidence>
<feature type="transmembrane region" description="Helical" evidence="1">
    <location>
        <begin position="68"/>
        <end position="86"/>
    </location>
</feature>
<feature type="transmembrane region" description="Helical" evidence="1">
    <location>
        <begin position="106"/>
        <end position="127"/>
    </location>
</feature>